<sequence>MKTALDTIAATLYAGKTLSIRPLTHTDADLLVKWLSDPDVLAYYEGRDRPHDLAMVQEHYYDRAGNITGCIVQYNEEAIGYMQFYVVEEEERQAYGYEGFAGNLYGMDQFIGETPYWNKGIGTALIAFAANYLMTSKQADKIVMDPQAWNARALRAYEKCGFVKKAYLPEHEWHEGAYRDCWLIELERQPAGGPDK</sequence>
<accession>A0ABV5W3V5</accession>
<dbReference type="EMBL" id="JBHMAG010000017">
    <property type="protein sequence ID" value="MFB9755003.1"/>
    <property type="molecule type" value="Genomic_DNA"/>
</dbReference>
<protein>
    <submittedName>
        <fullName evidence="3">GNAT family N-acetyltransferase</fullName>
        <ecNumber evidence="3">2.3.-.-</ecNumber>
    </submittedName>
</protein>
<reference evidence="3 4" key="1">
    <citation type="submission" date="2024-09" db="EMBL/GenBank/DDBJ databases">
        <authorList>
            <person name="Sun Q."/>
            <person name="Mori K."/>
        </authorList>
    </citation>
    <scope>NUCLEOTIDE SEQUENCE [LARGE SCALE GENOMIC DNA]</scope>
    <source>
        <strain evidence="3 4">JCM 12520</strain>
    </source>
</reference>
<proteinExistence type="predicted"/>
<name>A0ABV5W3V5_9BACL</name>
<keyword evidence="4" id="KW-1185">Reference proteome</keyword>
<gene>
    <name evidence="3" type="ORF">ACFFNY_25800</name>
</gene>
<evidence type="ECO:0000259" key="2">
    <source>
        <dbReference type="PROSITE" id="PS51186"/>
    </source>
</evidence>
<dbReference type="Pfam" id="PF13523">
    <property type="entry name" value="Acetyltransf_8"/>
    <property type="match status" value="1"/>
</dbReference>
<dbReference type="Gene3D" id="3.40.630.30">
    <property type="match status" value="1"/>
</dbReference>
<keyword evidence="3" id="KW-0012">Acyltransferase</keyword>
<dbReference type="SUPFAM" id="SSF55729">
    <property type="entry name" value="Acyl-CoA N-acyltransferases (Nat)"/>
    <property type="match status" value="1"/>
</dbReference>
<keyword evidence="3" id="KW-0808">Transferase</keyword>
<dbReference type="Proteomes" id="UP001589619">
    <property type="component" value="Unassembled WGS sequence"/>
</dbReference>
<comment type="caution">
    <text evidence="3">The sequence shown here is derived from an EMBL/GenBank/DDBJ whole genome shotgun (WGS) entry which is preliminary data.</text>
</comment>
<dbReference type="InterPro" id="IPR000182">
    <property type="entry name" value="GNAT_dom"/>
</dbReference>
<evidence type="ECO:0000313" key="3">
    <source>
        <dbReference type="EMBL" id="MFB9755003.1"/>
    </source>
</evidence>
<dbReference type="PANTHER" id="PTHR31438:SF1">
    <property type="entry name" value="LYSINE N-ACYLTRANSFERASE C17G9.06C-RELATED"/>
    <property type="match status" value="1"/>
</dbReference>
<dbReference type="PROSITE" id="PS51186">
    <property type="entry name" value="GNAT"/>
    <property type="match status" value="1"/>
</dbReference>
<dbReference type="EC" id="2.3.-.-" evidence="3"/>
<organism evidence="3 4">
    <name type="scientific">Paenibacillus hodogayensis</name>
    <dbReference type="NCBI Taxonomy" id="279208"/>
    <lineage>
        <taxon>Bacteria</taxon>
        <taxon>Bacillati</taxon>
        <taxon>Bacillota</taxon>
        <taxon>Bacilli</taxon>
        <taxon>Bacillales</taxon>
        <taxon>Paenibacillaceae</taxon>
        <taxon>Paenibacillus</taxon>
    </lineage>
</organism>
<dbReference type="GO" id="GO:0016746">
    <property type="term" value="F:acyltransferase activity"/>
    <property type="evidence" value="ECO:0007669"/>
    <property type="project" value="UniProtKB-KW"/>
</dbReference>
<dbReference type="PANTHER" id="PTHR31438">
    <property type="entry name" value="LYSINE N-ACYLTRANSFERASE C17G9.06C-RELATED"/>
    <property type="match status" value="1"/>
</dbReference>
<keyword evidence="1" id="KW-0046">Antibiotic resistance</keyword>
<dbReference type="InterPro" id="IPR016181">
    <property type="entry name" value="Acyl_CoA_acyltransferase"/>
</dbReference>
<feature type="domain" description="N-acetyltransferase" evidence="2">
    <location>
        <begin position="18"/>
        <end position="185"/>
    </location>
</feature>
<evidence type="ECO:0000256" key="1">
    <source>
        <dbReference type="ARBA" id="ARBA00023251"/>
    </source>
</evidence>
<evidence type="ECO:0000313" key="4">
    <source>
        <dbReference type="Proteomes" id="UP001589619"/>
    </source>
</evidence>